<sequence length="77" mass="8878">MASFCEFHTPSASSLLPIFQAEQPHKAFKSSLTPPLPFLRIFLRDLIESVAREEIRTSELLFHPFEHLGCVWFSCEL</sequence>
<keyword evidence="2" id="KW-1185">Reference proteome</keyword>
<name>A0A2T7BY60_9POAL</name>
<gene>
    <name evidence="1" type="ORF">GQ55_9G007700</name>
</gene>
<protein>
    <submittedName>
        <fullName evidence="1">Uncharacterized protein</fullName>
    </submittedName>
</protein>
<dbReference type="Proteomes" id="UP000244336">
    <property type="component" value="Chromosome 9"/>
</dbReference>
<proteinExistence type="predicted"/>
<accession>A0A2T7BY60</accession>
<reference evidence="1 2" key="1">
    <citation type="submission" date="2018-04" db="EMBL/GenBank/DDBJ databases">
        <title>WGS assembly of Panicum hallii var. hallii HAL2.</title>
        <authorList>
            <person name="Lovell J."/>
            <person name="Jenkins J."/>
            <person name="Lowry D."/>
            <person name="Mamidi S."/>
            <person name="Sreedasyam A."/>
            <person name="Weng X."/>
            <person name="Barry K."/>
            <person name="Bonette J."/>
            <person name="Campitelli B."/>
            <person name="Daum C."/>
            <person name="Gordon S."/>
            <person name="Gould B."/>
            <person name="Lipzen A."/>
            <person name="MacQueen A."/>
            <person name="Palacio-Mejia J."/>
            <person name="Plott C."/>
            <person name="Shakirov E."/>
            <person name="Shu S."/>
            <person name="Yoshinaga Y."/>
            <person name="Zane M."/>
            <person name="Rokhsar D."/>
            <person name="Grimwood J."/>
            <person name="Schmutz J."/>
            <person name="Juenger T."/>
        </authorList>
    </citation>
    <scope>NUCLEOTIDE SEQUENCE [LARGE SCALE GENOMIC DNA]</scope>
    <source>
        <strain evidence="2">cv. HAL2</strain>
    </source>
</reference>
<dbReference type="AlphaFoldDB" id="A0A2T7BY60"/>
<evidence type="ECO:0000313" key="1">
    <source>
        <dbReference type="EMBL" id="PUZ36039.1"/>
    </source>
</evidence>
<organism evidence="1 2">
    <name type="scientific">Panicum hallii var. hallii</name>
    <dbReference type="NCBI Taxonomy" id="1504633"/>
    <lineage>
        <taxon>Eukaryota</taxon>
        <taxon>Viridiplantae</taxon>
        <taxon>Streptophyta</taxon>
        <taxon>Embryophyta</taxon>
        <taxon>Tracheophyta</taxon>
        <taxon>Spermatophyta</taxon>
        <taxon>Magnoliopsida</taxon>
        <taxon>Liliopsida</taxon>
        <taxon>Poales</taxon>
        <taxon>Poaceae</taxon>
        <taxon>PACMAD clade</taxon>
        <taxon>Panicoideae</taxon>
        <taxon>Panicodae</taxon>
        <taxon>Paniceae</taxon>
        <taxon>Panicinae</taxon>
        <taxon>Panicum</taxon>
        <taxon>Panicum sect. Panicum</taxon>
    </lineage>
</organism>
<dbReference type="Gramene" id="PUZ36039">
    <property type="protein sequence ID" value="PUZ36039"/>
    <property type="gene ID" value="GQ55_9G007700"/>
</dbReference>
<dbReference type="EMBL" id="CM009757">
    <property type="protein sequence ID" value="PUZ36039.1"/>
    <property type="molecule type" value="Genomic_DNA"/>
</dbReference>
<evidence type="ECO:0000313" key="2">
    <source>
        <dbReference type="Proteomes" id="UP000244336"/>
    </source>
</evidence>